<accession>A0A2N5MA37</accession>
<evidence type="ECO:0000313" key="5">
    <source>
        <dbReference type="Proteomes" id="UP000234748"/>
    </source>
</evidence>
<protein>
    <recommendedName>
        <fullName evidence="3">YhaN AAA domain-containing protein</fullName>
    </recommendedName>
</protein>
<evidence type="ECO:0000313" key="4">
    <source>
        <dbReference type="EMBL" id="PLT31232.1"/>
    </source>
</evidence>
<evidence type="ECO:0000256" key="2">
    <source>
        <dbReference type="SAM" id="Phobius"/>
    </source>
</evidence>
<comment type="caution">
    <text evidence="4">The sequence shown here is derived from an EMBL/GenBank/DDBJ whole genome shotgun (WGS) entry which is preliminary data.</text>
</comment>
<dbReference type="EMBL" id="PGUY01000010">
    <property type="protein sequence ID" value="PLT31232.1"/>
    <property type="molecule type" value="Genomic_DNA"/>
</dbReference>
<keyword evidence="5" id="KW-1185">Reference proteome</keyword>
<dbReference type="Pfam" id="PF13514">
    <property type="entry name" value="AAA_27"/>
    <property type="match status" value="1"/>
</dbReference>
<feature type="transmembrane region" description="Helical" evidence="2">
    <location>
        <begin position="500"/>
        <end position="518"/>
    </location>
</feature>
<dbReference type="InterPro" id="IPR038734">
    <property type="entry name" value="YhaN_AAA"/>
</dbReference>
<name>A0A2N5MA37_9BACI</name>
<dbReference type="PANTHER" id="PTHR41259:SF1">
    <property type="entry name" value="DOUBLE-STRAND BREAK REPAIR RAD50 ATPASE, PUTATIVE-RELATED"/>
    <property type="match status" value="1"/>
</dbReference>
<dbReference type="Proteomes" id="UP000234748">
    <property type="component" value="Unassembled WGS sequence"/>
</dbReference>
<organism evidence="4 5">
    <name type="scientific">Peribacillus deserti</name>
    <dbReference type="NCBI Taxonomy" id="673318"/>
    <lineage>
        <taxon>Bacteria</taxon>
        <taxon>Bacillati</taxon>
        <taxon>Bacillota</taxon>
        <taxon>Bacilli</taxon>
        <taxon>Bacillales</taxon>
        <taxon>Bacillaceae</taxon>
        <taxon>Peribacillus</taxon>
    </lineage>
</organism>
<reference evidence="4 5" key="1">
    <citation type="submission" date="2017-11" db="EMBL/GenBank/DDBJ databases">
        <title>Comparitive Functional Genomics of Dry Heat Resistant strains isolated from the Viking Spacecraft.</title>
        <authorList>
            <person name="Seuylemezian A."/>
            <person name="Cooper K."/>
            <person name="Vaishampayan P."/>
        </authorList>
    </citation>
    <scope>NUCLEOTIDE SEQUENCE [LARGE SCALE GENOMIC DNA]</scope>
    <source>
        <strain evidence="4 5">V1-29</strain>
    </source>
</reference>
<dbReference type="RefSeq" id="WP_101640269.1">
    <property type="nucleotide sequence ID" value="NZ_PGUY01000010.1"/>
</dbReference>
<keyword evidence="2" id="KW-0812">Transmembrane</keyword>
<feature type="coiled-coil region" evidence="1">
    <location>
        <begin position="517"/>
        <end position="544"/>
    </location>
</feature>
<feature type="transmembrane region" description="Helical" evidence="2">
    <location>
        <begin position="475"/>
        <end position="494"/>
    </location>
</feature>
<feature type="coiled-coil region" evidence="1">
    <location>
        <begin position="392"/>
        <end position="419"/>
    </location>
</feature>
<evidence type="ECO:0000256" key="1">
    <source>
        <dbReference type="SAM" id="Coils"/>
    </source>
</evidence>
<dbReference type="SUPFAM" id="SSF52540">
    <property type="entry name" value="P-loop containing nucleoside triphosphate hydrolases"/>
    <property type="match status" value="1"/>
</dbReference>
<evidence type="ECO:0000259" key="3">
    <source>
        <dbReference type="Pfam" id="PF13514"/>
    </source>
</evidence>
<sequence>MKIKELHIYGYGKIENRSFTDLLDLQVFFGENEAGKSTIMSFIHSILFGFPTKQQNIARYEPKHHSKYGGRMILDTRRFGTVSIERVKGKAAGDVTVTLPGGGIGGEEILKNIVHNFDRTTFQSIYSFDLTGLQGLRKINENDIGKYLLSAGMIGNDALVSAESKIQKEMDSLFKPAGQKPVLNVQLQELKQLQAELKKSQDAQKDYGMLQAELTHIRNQIEETKILTEAAEKQLHAFKEYLRIRPLLEKQTILHSKLQDAGTLHFPVDGMSRLQELLNLKSHFEAEEAANAVKVQELTNKLAQLTVDSAIQEKEAELQLLMEKLPFLEQKEMEREQVEQQIKNKTAIHDQLMNDIHCSLSLSEVLEVDTSTFTREAIYALDLERQKNLHVREQLDERLKEAKNTLEQTEKSISGLKSQLLPDEQRKVLEKKKDAFKSAEAEGIKKELLLDQIKKMTIKLEQQNKAHETRTKKQSVFRLTALLLFGLLAAFAIYSKEYLMLGLFLIAGVFILVSRSFLSTDSLAEELESELKDLEEQKKKVQSSGFTHDKWDSSMENVLNREVELRKSIRDKEVEYREQELSFHRIIDSFERWESDWRQLENKIKRSFIQLHFPENTELHHLKSVFDTLSKAKANVVELNQLKRDQEELAKCTNQIKQELLLYAEMLKGSPQSWREAATLIKMSLQTYKENAEVWKQVQAQHETVHQLIKDSQQKIAYIEGELAELYSQASVKNEPDFREIHKKWLEAEEARNDYRNTQIQLANSTLSSLTIEECSEQQVNEYTIANLEETRRQKIEEAGSFIKRAAEIELKINQLEEGGTYSELLHKFHQKKSAFREEAKTWAKYALAKTMLTKTIDKFKNEKFPRVLEQAVHYFTYLTEGNYTAIHLNSEAGTLLLEHKSGVLYEAGEVSRGTAEQAYASIRLALALFTTEEDTCPIIIDDGFVNFDQARTKRMLQLLTDIQKHHQIIFFTCHEHVLSAFPEEHVIHLQKTDMSQAAF</sequence>
<keyword evidence="2" id="KW-0472">Membrane</keyword>
<keyword evidence="1" id="KW-0175">Coiled coil</keyword>
<dbReference type="PANTHER" id="PTHR41259">
    <property type="entry name" value="DOUBLE-STRAND BREAK REPAIR RAD50 ATPASE, PUTATIVE-RELATED"/>
    <property type="match status" value="1"/>
</dbReference>
<dbReference type="Gene3D" id="3.40.50.300">
    <property type="entry name" value="P-loop containing nucleotide triphosphate hydrolases"/>
    <property type="match status" value="2"/>
</dbReference>
<dbReference type="AlphaFoldDB" id="A0A2N5MA37"/>
<dbReference type="InterPro" id="IPR027417">
    <property type="entry name" value="P-loop_NTPase"/>
</dbReference>
<gene>
    <name evidence="4" type="ORF">CUU66_03385</name>
</gene>
<feature type="domain" description="YhaN AAA" evidence="3">
    <location>
        <begin position="1"/>
        <end position="205"/>
    </location>
</feature>
<dbReference type="OrthoDB" id="9764467at2"/>
<proteinExistence type="predicted"/>
<feature type="coiled-coil region" evidence="1">
    <location>
        <begin position="295"/>
        <end position="355"/>
    </location>
</feature>
<keyword evidence="2" id="KW-1133">Transmembrane helix</keyword>